<feature type="compositionally biased region" description="Acidic residues" evidence="6">
    <location>
        <begin position="173"/>
        <end position="191"/>
    </location>
</feature>
<dbReference type="OrthoDB" id="8042at2157"/>
<keyword evidence="10" id="KW-1185">Reference proteome</keyword>
<keyword evidence="3" id="KW-0808">Transferase</keyword>
<protein>
    <recommendedName>
        <fullName evidence="5">Hydroxymethylbilane synthase</fullName>
        <ecNumber evidence="5">2.5.1.61</ecNumber>
    </recommendedName>
</protein>
<reference evidence="10" key="1">
    <citation type="submission" date="2016-10" db="EMBL/GenBank/DDBJ databases">
        <authorList>
            <person name="Varghese N."/>
            <person name="Submissions S."/>
        </authorList>
    </citation>
    <scope>NUCLEOTIDE SEQUENCE [LARGE SCALE GENOMIC DNA]</scope>
    <source>
        <strain evidence="10">DSM 13078</strain>
    </source>
</reference>
<name>A0A1I1I0D3_NATHA</name>
<feature type="domain" description="Porphobilinogen deaminase N-terminal" evidence="7">
    <location>
        <begin position="7"/>
        <end position="159"/>
    </location>
</feature>
<sequence length="377" mass="41348">MKTRGTLRLATRGSTLARRQAGLVKEALEDRRYEVELVTVETTGDQIRDELIHRLGKTGAFVRELDERVLEGDLDGAIHSMKDMPTEQPDELVTAAVPERGRPGDVLVTPDGSSLEELPEGATVGTSSLRRRAQLLSERSDLEVEPLRGNVDTRLEKLLAPSLQEEHRKRSDAEEEREESDGDDEPEDEYDRTVDEWFDDLSELERQALGREVETEYDAIVLAAAGLERTGLAHSVDYQELPTDTFVPAPGQGALAVTAADGETARDIREAIDHPRSRVETTVERTLLAELGGGCIAPIGIYGVIQGEYVRTNVTVFDRDGEESVVASRDLPVERHAEAAREFAADLADRGAADLIEAARDAAESNDTTDTDPPEGK</sequence>
<evidence type="ECO:0000313" key="9">
    <source>
        <dbReference type="EMBL" id="SFC27133.1"/>
    </source>
</evidence>
<dbReference type="EMBL" id="FOKW01000006">
    <property type="protein sequence ID" value="SFC27133.1"/>
    <property type="molecule type" value="Genomic_DNA"/>
</dbReference>
<dbReference type="Gene3D" id="3.40.190.10">
    <property type="entry name" value="Periplasmic binding protein-like II"/>
    <property type="match status" value="4"/>
</dbReference>
<evidence type="ECO:0000259" key="7">
    <source>
        <dbReference type="Pfam" id="PF01379"/>
    </source>
</evidence>
<evidence type="ECO:0000256" key="5">
    <source>
        <dbReference type="NCBIfam" id="TIGR00212"/>
    </source>
</evidence>
<feature type="region of interest" description="Disordered" evidence="6">
    <location>
        <begin position="153"/>
        <end position="191"/>
    </location>
</feature>
<feature type="domain" description="Porphobilinogen deaminase C-terminal" evidence="8">
    <location>
        <begin position="280"/>
        <end position="327"/>
    </location>
</feature>
<evidence type="ECO:0000256" key="2">
    <source>
        <dbReference type="ARBA" id="ARBA00005638"/>
    </source>
</evidence>
<dbReference type="PANTHER" id="PTHR11557">
    <property type="entry name" value="PORPHOBILINOGEN DEAMINASE"/>
    <property type="match status" value="1"/>
</dbReference>
<dbReference type="PROSITE" id="PS00533">
    <property type="entry name" value="PORPHOBILINOGEN_DEAM"/>
    <property type="match status" value="1"/>
</dbReference>
<dbReference type="NCBIfam" id="TIGR00212">
    <property type="entry name" value="hemC"/>
    <property type="match status" value="1"/>
</dbReference>
<feature type="domain" description="Porphobilinogen deaminase N-terminal" evidence="7">
    <location>
        <begin position="214"/>
        <end position="263"/>
    </location>
</feature>
<evidence type="ECO:0000256" key="3">
    <source>
        <dbReference type="ARBA" id="ARBA00022679"/>
    </source>
</evidence>
<dbReference type="RefSeq" id="WP_089788497.1">
    <property type="nucleotide sequence ID" value="NZ_FOKW01000006.1"/>
</dbReference>
<accession>A0A1I1I0D3</accession>
<proteinExistence type="inferred from homology"/>
<dbReference type="SUPFAM" id="SSF54782">
    <property type="entry name" value="Porphobilinogen deaminase (hydroxymethylbilane synthase), C-terminal domain"/>
    <property type="match status" value="1"/>
</dbReference>
<dbReference type="InterPro" id="IPR000860">
    <property type="entry name" value="HemC"/>
</dbReference>
<dbReference type="Pfam" id="PF03900">
    <property type="entry name" value="Porphobil_deamC"/>
    <property type="match status" value="1"/>
</dbReference>
<dbReference type="Proteomes" id="UP000199161">
    <property type="component" value="Unassembled WGS sequence"/>
</dbReference>
<evidence type="ECO:0000313" key="10">
    <source>
        <dbReference type="Proteomes" id="UP000199161"/>
    </source>
</evidence>
<feature type="region of interest" description="Disordered" evidence="6">
    <location>
        <begin position="356"/>
        <end position="377"/>
    </location>
</feature>
<keyword evidence="4" id="KW-0627">Porphyrin biosynthesis</keyword>
<comment type="cofactor">
    <cofactor evidence="1">
        <name>dipyrromethane</name>
        <dbReference type="ChEBI" id="CHEBI:60342"/>
    </cofactor>
</comment>
<evidence type="ECO:0000259" key="8">
    <source>
        <dbReference type="Pfam" id="PF03900"/>
    </source>
</evidence>
<dbReference type="InterPro" id="IPR036803">
    <property type="entry name" value="Porphobilinogen_deaminase_C_sf"/>
</dbReference>
<dbReference type="PRINTS" id="PR00151">
    <property type="entry name" value="PORPHBDMNASE"/>
</dbReference>
<dbReference type="SUPFAM" id="SSF53850">
    <property type="entry name" value="Periplasmic binding protein-like II"/>
    <property type="match status" value="2"/>
</dbReference>
<dbReference type="EC" id="2.5.1.61" evidence="5"/>
<dbReference type="PIRSF" id="PIRSF001438">
    <property type="entry name" value="4pyrrol_synth_OHMeBilane_synth"/>
    <property type="match status" value="1"/>
</dbReference>
<evidence type="ECO:0000256" key="1">
    <source>
        <dbReference type="ARBA" id="ARBA00001916"/>
    </source>
</evidence>
<dbReference type="Pfam" id="PF01379">
    <property type="entry name" value="Porphobil_deam"/>
    <property type="match status" value="2"/>
</dbReference>
<evidence type="ECO:0000256" key="4">
    <source>
        <dbReference type="ARBA" id="ARBA00023244"/>
    </source>
</evidence>
<evidence type="ECO:0000256" key="6">
    <source>
        <dbReference type="SAM" id="MobiDB-lite"/>
    </source>
</evidence>
<dbReference type="PANTHER" id="PTHR11557:SF0">
    <property type="entry name" value="PORPHOBILINOGEN DEAMINASE"/>
    <property type="match status" value="1"/>
</dbReference>
<dbReference type="AlphaFoldDB" id="A0A1I1I0D3"/>
<dbReference type="GO" id="GO:0006783">
    <property type="term" value="P:heme biosynthetic process"/>
    <property type="evidence" value="ECO:0007669"/>
    <property type="project" value="TreeGrafter"/>
</dbReference>
<dbReference type="InterPro" id="IPR022419">
    <property type="entry name" value="Porphobilin_deaminase_cofac_BS"/>
</dbReference>
<comment type="similarity">
    <text evidence="2">Belongs to the HMBS family.</text>
</comment>
<dbReference type="Gene3D" id="3.30.160.40">
    <property type="entry name" value="Porphobilinogen deaminase, C-terminal domain"/>
    <property type="match status" value="1"/>
</dbReference>
<organism evidence="9 10">
    <name type="scientific">Natronobacterium haloterrestre</name>
    <name type="common">Halobiforma haloterrestris</name>
    <dbReference type="NCBI Taxonomy" id="148448"/>
    <lineage>
        <taxon>Archaea</taxon>
        <taxon>Methanobacteriati</taxon>
        <taxon>Methanobacteriota</taxon>
        <taxon>Stenosarchaea group</taxon>
        <taxon>Halobacteria</taxon>
        <taxon>Halobacteriales</taxon>
        <taxon>Natrialbaceae</taxon>
        <taxon>Natronobacterium</taxon>
    </lineage>
</organism>
<dbReference type="InterPro" id="IPR022417">
    <property type="entry name" value="Porphobilin_deaminase_N"/>
</dbReference>
<dbReference type="InterPro" id="IPR022418">
    <property type="entry name" value="Porphobilinogen_deaminase_C"/>
</dbReference>
<dbReference type="GO" id="GO:0005737">
    <property type="term" value="C:cytoplasm"/>
    <property type="evidence" value="ECO:0007669"/>
    <property type="project" value="UniProtKB-UniRule"/>
</dbReference>
<feature type="compositionally biased region" description="Acidic residues" evidence="6">
    <location>
        <begin position="367"/>
        <end position="377"/>
    </location>
</feature>
<dbReference type="GO" id="GO:0004418">
    <property type="term" value="F:hydroxymethylbilane synthase activity"/>
    <property type="evidence" value="ECO:0007669"/>
    <property type="project" value="UniProtKB-UniRule"/>
</dbReference>
<gene>
    <name evidence="9" type="ORF">SAMN05444422_106155</name>
</gene>